<evidence type="ECO:0000313" key="4">
    <source>
        <dbReference type="EMBL" id="KSU17762.1"/>
    </source>
</evidence>
<evidence type="ECO:0000313" key="9">
    <source>
        <dbReference type="Proteomes" id="UP000053612"/>
    </source>
</evidence>
<dbReference type="EMBL" id="LKLU01000066">
    <property type="protein sequence ID" value="KSU21371.1"/>
    <property type="molecule type" value="Genomic_DNA"/>
</dbReference>
<dbReference type="EMBL" id="LKLW01000159">
    <property type="protein sequence ID" value="KSU24206.1"/>
    <property type="molecule type" value="Genomic_DNA"/>
</dbReference>
<dbReference type="Proteomes" id="UP000052991">
    <property type="component" value="Unassembled WGS sequence"/>
</dbReference>
<reference evidence="11 12" key="2">
    <citation type="journal article" date="2017" name="BMC Genomics">
        <title>Comparative and functional genomics of the Lactococcus lactis taxon; insights into evolution and niche adaptation.</title>
        <authorList>
            <person name="Kelleher P."/>
            <person name="Bottacini F."/>
            <person name="Mahony J."/>
            <person name="Kilcawley K.N."/>
            <person name="van Sinderen D."/>
        </authorList>
    </citation>
    <scope>NUCLEOTIDE SEQUENCE [LARGE SCALE GENOMIC DNA]</scope>
    <source>
        <strain evidence="2 11">275</strain>
        <strain evidence="3 12">UC06</strain>
    </source>
</reference>
<reference evidence="7" key="5">
    <citation type="submission" date="2023-04" db="EMBL/GenBank/DDBJ databases">
        <authorList>
            <person name="McDonnell B."/>
        </authorList>
    </citation>
    <scope>NUCLEOTIDE SEQUENCE</scope>
    <source>
        <strain evidence="7">223</strain>
        <strain evidence="3">UC06</strain>
    </source>
</reference>
<evidence type="ECO:0000313" key="2">
    <source>
        <dbReference type="EMBL" id="ARD99432.1"/>
    </source>
</evidence>
<dbReference type="Pfam" id="PF06486">
    <property type="entry name" value="DUF1093"/>
    <property type="match status" value="1"/>
</dbReference>
<dbReference type="SUPFAM" id="SSF159121">
    <property type="entry name" value="BC4932-like"/>
    <property type="match status" value="1"/>
</dbReference>
<gene>
    <name evidence="7" type="ORF">LL223_1830</name>
    <name evidence="1" type="ORF">LL229_1898</name>
    <name evidence="2" type="ORF">LL275_1805</name>
    <name evidence="3" type="ORF">LLUC06_1923</name>
    <name evidence="4" type="ORF">LMG9449_1567</name>
    <name evidence="5" type="ORF">M20_1081</name>
    <name evidence="6" type="ORF">N42_2577</name>
</gene>
<evidence type="ECO:0000313" key="1">
    <source>
        <dbReference type="EMBL" id="ARD96779.1"/>
    </source>
</evidence>
<dbReference type="Proteomes" id="UP000192085">
    <property type="component" value="Chromosome"/>
</dbReference>
<dbReference type="Proteomes" id="UP001055586">
    <property type="component" value="Chromosome"/>
</dbReference>
<dbReference type="OMA" id="HSKADNG"/>
<reference evidence="4" key="3">
    <citation type="journal article" date="2017" name="Genome Announc.">
        <title>Draft Genome Sequences of 24 Lactococcus lactis Strains.</title>
        <authorList>
            <person name="Backus L."/>
            <person name="Wels M."/>
            <person name="Boekhorst J."/>
            <person name="Dijkstra A.R."/>
            <person name="Beerthuyzen M."/>
            <person name="Kelly W.J."/>
            <person name="Siezen R.J."/>
            <person name="van Hijum S.A."/>
            <person name="Bachmann H."/>
        </authorList>
    </citation>
    <scope>NUCLEOTIDE SEQUENCE</scope>
    <source>
        <strain evidence="4">LMG9447</strain>
        <strain evidence="5">M20</strain>
        <strain evidence="6">N42</strain>
    </source>
</reference>
<dbReference type="InterPro" id="IPR036166">
    <property type="entry name" value="YxeA-like_sf"/>
</dbReference>
<reference evidence="8 9" key="1">
    <citation type="submission" date="2015-10" db="EMBL/GenBank/DDBJ databases">
        <title>Draft Genome Sequences of 11 Lactococcus lactis subspecies cremoris strains.</title>
        <authorList>
            <person name="Wels M."/>
            <person name="Backus L."/>
            <person name="Boekhorst J."/>
            <person name="Dijkstra A."/>
            <person name="Beerthuizen M."/>
            <person name="Kelly W."/>
            <person name="Siezen R."/>
            <person name="Bachmann H."/>
            <person name="Van Hijum S."/>
        </authorList>
    </citation>
    <scope>NUCLEOTIDE SEQUENCE [LARGE SCALE GENOMIC DNA]</scope>
    <source>
        <strain evidence="9">LMG9449</strain>
        <strain evidence="10">M20</strain>
        <strain evidence="8">N42</strain>
    </source>
</reference>
<dbReference type="RefSeq" id="WP_010906119.1">
    <property type="nucleotide sequence ID" value="NZ_CAKMAV010000002.1"/>
</dbReference>
<dbReference type="Proteomes" id="UP000053612">
    <property type="component" value="Unassembled WGS sequence"/>
</dbReference>
<dbReference type="EMBL" id="CP015897">
    <property type="protein sequence ID" value="ARD99432.1"/>
    <property type="molecule type" value="Genomic_DNA"/>
</dbReference>
<dbReference type="EMBL" id="CP090823">
    <property type="protein sequence ID" value="ARD96779.1"/>
    <property type="molecule type" value="Genomic_DNA"/>
</dbReference>
<dbReference type="Proteomes" id="UP000192095">
    <property type="component" value="Chromosome"/>
</dbReference>
<dbReference type="InterPro" id="IPR006542">
    <property type="entry name" value="DUF1093"/>
</dbReference>
<evidence type="ECO:0000313" key="12">
    <source>
        <dbReference type="Proteomes" id="UP000192095"/>
    </source>
</evidence>
<sequence>MKKILFGIIALIILVGGAGFAWYKVSYGGGTYYVQITKDGKEKEVSDNSGKKFKEYDYDIKSYQKDGKEKRVTFMADHNLRKEAYLKLTVNSVKGVTSWEEVKKSEVPKEALKKLNNNS</sequence>
<organism evidence="4 9">
    <name type="scientific">Lactococcus lactis subsp. lactis</name>
    <name type="common">Streptococcus lactis</name>
    <dbReference type="NCBI Taxonomy" id="1360"/>
    <lineage>
        <taxon>Bacteria</taxon>
        <taxon>Bacillati</taxon>
        <taxon>Bacillota</taxon>
        <taxon>Bacilli</taxon>
        <taxon>Lactobacillales</taxon>
        <taxon>Streptococcaceae</taxon>
        <taxon>Lactococcus</taxon>
    </lineage>
</organism>
<name>A0A0A7T1E0_LACLL</name>
<dbReference type="Proteomes" id="UP000663169">
    <property type="component" value="Chromosome"/>
</dbReference>
<reference evidence="1" key="6">
    <citation type="submission" date="2023-09" db="EMBL/GenBank/DDBJ databases">
        <title>Complete Genomes and Methylome analysis of Lactococcus lactis subs lactis strains.</title>
        <authorList>
            <person name="Fomenkov A."/>
            <person name="McDonnell B."/>
            <person name="Sun L."/>
            <person name="Van Sinderen D."/>
            <person name="Roberts R.J."/>
        </authorList>
    </citation>
    <scope>NUCLEOTIDE SEQUENCE</scope>
    <source>
        <strain evidence="1">229</strain>
    </source>
</reference>
<evidence type="ECO:0000313" key="5">
    <source>
        <dbReference type="EMBL" id="KSU21371.1"/>
    </source>
</evidence>
<proteinExistence type="predicted"/>
<dbReference type="PANTHER" id="PTHR36433:SF2">
    <property type="entry name" value="YXEA FAMILY PROTEIN"/>
    <property type="match status" value="1"/>
</dbReference>
<evidence type="ECO:0000313" key="11">
    <source>
        <dbReference type="Proteomes" id="UP000192085"/>
    </source>
</evidence>
<evidence type="ECO:0000313" key="7">
    <source>
        <dbReference type="EMBL" id="QRZ35470.1"/>
    </source>
</evidence>
<reference evidence="7" key="4">
    <citation type="journal article" date="2020" name="Mol. Microbiol.">
        <title>The CWPS Rubik's cube: Linking diversity of cell wall polysaccharide structures with the encoded biosynthetic machinery of selected Lactococcus lactis strains.</title>
        <authorList>
            <person name="Mahony J."/>
            <person name="Frantzen C."/>
            <person name="Vinogradov E."/>
            <person name="Sadovskaya I."/>
            <person name="Theodorou I."/>
            <person name="Kelleher P."/>
            <person name="Chapot-Chartier M.P."/>
            <person name="Cambillau C."/>
            <person name="Holo H."/>
            <person name="van Sinderen D."/>
        </authorList>
    </citation>
    <scope>NUCLEOTIDE SEQUENCE</scope>
    <source>
        <strain evidence="7">223</strain>
    </source>
</reference>
<dbReference type="Proteomes" id="UP000053719">
    <property type="component" value="Unassembled WGS sequence"/>
</dbReference>
<dbReference type="NCBIfam" id="TIGR01655">
    <property type="entry name" value="yxeA_fam"/>
    <property type="match status" value="1"/>
</dbReference>
<dbReference type="EMBL" id="CP031926">
    <property type="protein sequence ID" value="QRZ35470.1"/>
    <property type="molecule type" value="Genomic_DNA"/>
</dbReference>
<protein>
    <submittedName>
        <fullName evidence="1">YxeA family protein</fullName>
    </submittedName>
</protein>
<evidence type="ECO:0000313" key="10">
    <source>
        <dbReference type="Proteomes" id="UP000053719"/>
    </source>
</evidence>
<dbReference type="EMBL" id="LKLS01000124">
    <property type="protein sequence ID" value="KSU17762.1"/>
    <property type="molecule type" value="Genomic_DNA"/>
</dbReference>
<dbReference type="PANTHER" id="PTHR36433">
    <property type="entry name" value="HYPOTHETICAL CYTOSOLIC PROTEIN"/>
    <property type="match status" value="1"/>
</dbReference>
<dbReference type="PATRIC" id="fig|1360.100.peg.2039"/>
<evidence type="ECO:0000313" key="3">
    <source>
        <dbReference type="EMBL" id="ARE21465.1"/>
    </source>
</evidence>
<dbReference type="EMBL" id="CP015902">
    <property type="protein sequence ID" value="ARE21465.1"/>
    <property type="molecule type" value="Genomic_DNA"/>
</dbReference>
<dbReference type="AlphaFoldDB" id="A0A0A7T1E0"/>
<evidence type="ECO:0000313" key="8">
    <source>
        <dbReference type="Proteomes" id="UP000052991"/>
    </source>
</evidence>
<evidence type="ECO:0000313" key="6">
    <source>
        <dbReference type="EMBL" id="KSU24206.1"/>
    </source>
</evidence>
<dbReference type="Gene3D" id="2.40.50.480">
    <property type="match status" value="1"/>
</dbReference>
<accession>A0A0A7T1E0</accession>